<dbReference type="OrthoDB" id="9816357at2"/>
<dbReference type="Pfam" id="PF01497">
    <property type="entry name" value="Peripla_BP_2"/>
    <property type="match status" value="1"/>
</dbReference>
<protein>
    <submittedName>
        <fullName evidence="3">Cobalamin-binding protein</fullName>
    </submittedName>
</protein>
<organism evidence="3 4">
    <name type="scientific">Marixanthomonas spongiae</name>
    <dbReference type="NCBI Taxonomy" id="2174845"/>
    <lineage>
        <taxon>Bacteria</taxon>
        <taxon>Pseudomonadati</taxon>
        <taxon>Bacteroidota</taxon>
        <taxon>Flavobacteriia</taxon>
        <taxon>Flavobacteriales</taxon>
        <taxon>Flavobacteriaceae</taxon>
        <taxon>Marixanthomonas</taxon>
    </lineage>
</organism>
<dbReference type="EMBL" id="QEHR01000005">
    <property type="protein sequence ID" value="PVW14521.1"/>
    <property type="molecule type" value="Genomic_DNA"/>
</dbReference>
<accession>A0A2U0I089</accession>
<dbReference type="Gene3D" id="3.40.50.1980">
    <property type="entry name" value="Nitrogenase molybdenum iron protein domain"/>
    <property type="match status" value="2"/>
</dbReference>
<dbReference type="InterPro" id="IPR050902">
    <property type="entry name" value="ABC_Transporter_SBP"/>
</dbReference>
<dbReference type="Proteomes" id="UP000245962">
    <property type="component" value="Unassembled WGS sequence"/>
</dbReference>
<dbReference type="PROSITE" id="PS50983">
    <property type="entry name" value="FE_B12_PBP"/>
    <property type="match status" value="1"/>
</dbReference>
<dbReference type="InterPro" id="IPR002491">
    <property type="entry name" value="ABC_transptr_periplasmic_BD"/>
</dbReference>
<evidence type="ECO:0000313" key="4">
    <source>
        <dbReference type="Proteomes" id="UP000245962"/>
    </source>
</evidence>
<keyword evidence="4" id="KW-1185">Reference proteome</keyword>
<dbReference type="AlphaFoldDB" id="A0A2U0I089"/>
<dbReference type="SUPFAM" id="SSF53807">
    <property type="entry name" value="Helical backbone' metal receptor"/>
    <property type="match status" value="1"/>
</dbReference>
<gene>
    <name evidence="3" type="ORF">DDV96_08290</name>
</gene>
<keyword evidence="1" id="KW-0732">Signal</keyword>
<comment type="caution">
    <text evidence="3">The sequence shown here is derived from an EMBL/GenBank/DDBJ whole genome shotgun (WGS) entry which is preliminary data.</text>
</comment>
<dbReference type="PANTHER" id="PTHR30535">
    <property type="entry name" value="VITAMIN B12-BINDING PROTEIN"/>
    <property type="match status" value="1"/>
</dbReference>
<name>A0A2U0I089_9FLAO</name>
<dbReference type="InterPro" id="IPR054828">
    <property type="entry name" value="Vit_B12_bind_prot"/>
</dbReference>
<dbReference type="NCBIfam" id="NF038402">
    <property type="entry name" value="TroA_like"/>
    <property type="match status" value="1"/>
</dbReference>
<evidence type="ECO:0000256" key="1">
    <source>
        <dbReference type="ARBA" id="ARBA00022729"/>
    </source>
</evidence>
<reference evidence="3 4" key="1">
    <citation type="submission" date="2018-04" db="EMBL/GenBank/DDBJ databases">
        <title>Marixanthomonas spongiae HN-E44 sp. nov., isolated from a marine sponge.</title>
        <authorList>
            <person name="Luo L."/>
            <person name="Zhuang L."/>
        </authorList>
    </citation>
    <scope>NUCLEOTIDE SEQUENCE [LARGE SCALE GENOMIC DNA]</scope>
    <source>
        <strain evidence="3 4">HN-E44</strain>
    </source>
</reference>
<dbReference type="RefSeq" id="WP_116694294.1">
    <property type="nucleotide sequence ID" value="NZ_QEHR01000005.1"/>
</dbReference>
<sequence length="258" mass="29321">MQFKDQLGNTISLNSTPKRIVSLVPSQTELLVDLGLKEQLVGITKFCVHPKNLRKEIKVVGGTKSLHYDRVEALNPDVIICNKEENTKDMVTKLQNIAPVWVSDIFSIEDSLEMIRSLGAMCNAGVQASKMVMKINSEKNSFEQFMQSKPSKKVAYVIWKKPFMLAGKATFINELLALNNYENVCQNASSRYPKVEKDFLKQADEVLLSTEPFPFKEKHAVKLREELGTKVNVVDGEYFSWYGSRLAEAFSYFKTLHK</sequence>
<dbReference type="PANTHER" id="PTHR30535:SF34">
    <property type="entry name" value="MOLYBDATE-BINDING PROTEIN MOLA"/>
    <property type="match status" value="1"/>
</dbReference>
<evidence type="ECO:0000313" key="3">
    <source>
        <dbReference type="EMBL" id="PVW14521.1"/>
    </source>
</evidence>
<feature type="domain" description="Fe/B12 periplasmic-binding" evidence="2">
    <location>
        <begin position="19"/>
        <end position="258"/>
    </location>
</feature>
<proteinExistence type="predicted"/>
<evidence type="ECO:0000259" key="2">
    <source>
        <dbReference type="PROSITE" id="PS50983"/>
    </source>
</evidence>